<evidence type="ECO:0000256" key="8">
    <source>
        <dbReference type="SAM" id="MobiDB-lite"/>
    </source>
</evidence>
<evidence type="ECO:0000256" key="1">
    <source>
        <dbReference type="ARBA" id="ARBA00004498"/>
    </source>
</evidence>
<dbReference type="SUPFAM" id="SSF49842">
    <property type="entry name" value="TNF-like"/>
    <property type="match status" value="1"/>
</dbReference>
<dbReference type="Pfam" id="PF07546">
    <property type="entry name" value="EMI"/>
    <property type="match status" value="1"/>
</dbReference>
<dbReference type="PROSITE" id="PS50871">
    <property type="entry name" value="C1Q"/>
    <property type="match status" value="1"/>
</dbReference>
<feature type="domain" description="EMI" evidence="10">
    <location>
        <begin position="48"/>
        <end position="125"/>
    </location>
</feature>
<dbReference type="SMART" id="SM00110">
    <property type="entry name" value="C1Q"/>
    <property type="match status" value="1"/>
</dbReference>
<evidence type="ECO:0000259" key="10">
    <source>
        <dbReference type="PROSITE" id="PS51041"/>
    </source>
</evidence>
<dbReference type="EMBL" id="JAERUA010000016">
    <property type="protein sequence ID" value="KAI1889130.1"/>
    <property type="molecule type" value="Genomic_DNA"/>
</dbReference>
<dbReference type="InterPro" id="IPR050392">
    <property type="entry name" value="Collagen/C1q_domain"/>
</dbReference>
<accession>A0A8T3CZJ4</accession>
<evidence type="ECO:0000256" key="5">
    <source>
        <dbReference type="ARBA" id="ARBA00023054"/>
    </source>
</evidence>
<evidence type="ECO:0000256" key="7">
    <source>
        <dbReference type="SAM" id="Coils"/>
    </source>
</evidence>
<dbReference type="PANTHER" id="PTHR15427:SF5">
    <property type="entry name" value="EMILIN-2"/>
    <property type="match status" value="1"/>
</dbReference>
<comment type="subcellular location">
    <subcellularLocation>
        <location evidence="1">Secreted</location>
        <location evidence="1">Extracellular space</location>
        <location evidence="1">Extracellular matrix</location>
    </subcellularLocation>
</comment>
<evidence type="ECO:0008006" key="13">
    <source>
        <dbReference type="Google" id="ProtNLM"/>
    </source>
</evidence>
<evidence type="ECO:0000256" key="2">
    <source>
        <dbReference type="ARBA" id="ARBA00022525"/>
    </source>
</evidence>
<feature type="compositionally biased region" description="Basic and acidic residues" evidence="8">
    <location>
        <begin position="806"/>
        <end position="822"/>
    </location>
</feature>
<feature type="compositionally biased region" description="Polar residues" evidence="8">
    <location>
        <begin position="792"/>
        <end position="805"/>
    </location>
</feature>
<dbReference type="Gene3D" id="2.60.120.40">
    <property type="match status" value="1"/>
</dbReference>
<comment type="caution">
    <text evidence="11">The sequence shown here is derived from an EMBL/GenBank/DDBJ whole genome shotgun (WGS) entry which is preliminary data.</text>
</comment>
<feature type="compositionally biased region" description="Low complexity" evidence="8">
    <location>
        <begin position="824"/>
        <end position="862"/>
    </location>
</feature>
<evidence type="ECO:0000259" key="9">
    <source>
        <dbReference type="PROSITE" id="PS50871"/>
    </source>
</evidence>
<dbReference type="InterPro" id="IPR001073">
    <property type="entry name" value="C1q_dom"/>
</dbReference>
<name>A0A8T3CZJ4_9TELE</name>
<evidence type="ECO:0000313" key="11">
    <source>
        <dbReference type="EMBL" id="KAI1889130.1"/>
    </source>
</evidence>
<keyword evidence="3" id="KW-0272">Extracellular matrix</keyword>
<organism evidence="11 12">
    <name type="scientific">Albula goreensis</name>
    <dbReference type="NCBI Taxonomy" id="1534307"/>
    <lineage>
        <taxon>Eukaryota</taxon>
        <taxon>Metazoa</taxon>
        <taxon>Chordata</taxon>
        <taxon>Craniata</taxon>
        <taxon>Vertebrata</taxon>
        <taxon>Euteleostomi</taxon>
        <taxon>Actinopterygii</taxon>
        <taxon>Neopterygii</taxon>
        <taxon>Teleostei</taxon>
        <taxon>Albuliformes</taxon>
        <taxon>Albulidae</taxon>
        <taxon>Albula</taxon>
    </lineage>
</organism>
<dbReference type="InterPro" id="IPR011489">
    <property type="entry name" value="EMI_domain"/>
</dbReference>
<dbReference type="Gene3D" id="1.10.287.1490">
    <property type="match status" value="1"/>
</dbReference>
<dbReference type="InterPro" id="IPR008983">
    <property type="entry name" value="Tumour_necrosis_fac-like_dom"/>
</dbReference>
<dbReference type="OrthoDB" id="8785214at2759"/>
<feature type="region of interest" description="Disordered" evidence="8">
    <location>
        <begin position="125"/>
        <end position="176"/>
    </location>
</feature>
<reference evidence="11" key="1">
    <citation type="submission" date="2021-01" db="EMBL/GenBank/DDBJ databases">
        <authorList>
            <person name="Zahm M."/>
            <person name="Roques C."/>
            <person name="Cabau C."/>
            <person name="Klopp C."/>
            <person name="Donnadieu C."/>
            <person name="Jouanno E."/>
            <person name="Lampietro C."/>
            <person name="Louis A."/>
            <person name="Herpin A."/>
            <person name="Echchiki A."/>
            <person name="Berthelot C."/>
            <person name="Parey E."/>
            <person name="Roest-Crollius H."/>
            <person name="Braasch I."/>
            <person name="Postlethwait J."/>
            <person name="Bobe J."/>
            <person name="Montfort J."/>
            <person name="Bouchez O."/>
            <person name="Begum T."/>
            <person name="Mejri S."/>
            <person name="Adams A."/>
            <person name="Chen W.-J."/>
            <person name="Guiguen Y."/>
        </authorList>
    </citation>
    <scope>NUCLEOTIDE SEQUENCE</scope>
    <source>
        <tissue evidence="11">Blood</tissue>
    </source>
</reference>
<sequence length="1097" mass="120227">MKCSLADSRLEFTIFSLMLTFSSIYATQSKYNLFQGTAYSGAAPRPRNKNWCAYVVHKNVTCAVLGATESFVEPELAPCPLHLPDCAQQVMYRTRFRPTYKIGYKIVTELEWRCCPGFQGPDCRELKDAPPKQTTMMGPAPHPLAGPGHTQQTQRPEPKESGLQGQQQNGDKVRQLEQDVQRLSQTVLDLQAAMTGMNENLRVDIQEDTSKMLVTLLNNMRPPNSALGGATESIRLQEHGLGQDPRVMEEVMARLNDVTDTLRSKSDVLEELQGAVSSHDGQLRLLLEAAQSPVATAPAPAPLEAFQAYVDGKFNDLRLELMEGIEIKMADLKNTCEYQITSIQEQCEGHESSYLSLAELLDSKEADLRKEIQDLSLSLNGEEGQIGSLRKEVARVAEAHQALNARVDSELTHVSTVQSDDLVNQRLDDLEARFNVTEKNCEEHCVYIEGKMNRQIADEVRGLRKAMEERLNTMEDQFTTMLVEINNSSLPGIYGDTVDSIQNEVNANKYFIQGLEEKLNVLGQICSTECSTNQKSIENIMRDLRICRNELDIMHTEVGGNTNKLKELDELVQGHLETVQESSKDTGDLQGELSSMKDDVRGLGGAIASLAESLSKYSQDLLHVNSSCGQTSADCQREAKETREFLENRLAEASTDNSQIEELKNGLVQLSSQVKEELSQCKESTEGVKKEVSNVDGRVTNVENVCGKLDAMSGSLGRIKEGLNKHVTSLWTCINSINATLKAHSSDIGGLKGSVQTFQTQLSGIAKDFQELAASTPTKQDISGHAEKWRSETVSSEVRISTTSGDWKRGSKVKQEKPKPPTETKPGVPQIHIPIIIPQRTPPVTTRPRQPTTRRQTSSPRQPLSPLPPVMEVGEAGPPGTIRRTFLKLPQSDGAMTPFTGFAGAPGYPPNSPVSFKPEIIPVAHTPKKPVSHKTVVARGAGEQMVAEPFSFSAGITVLPFSGETGVIRFNKVLVNDGGHYDPHTGVFNVPADGRYLVSAVLTAQRGERVQAVLSVSNRSVQRLDSWGYRREPSPLAGSAKESCSCGGSASFSLVLNLKRGDRVGLVMTSGKLAVSESSEVLSTFSAIFLYPTPSST</sequence>
<proteinExistence type="predicted"/>
<keyword evidence="4" id="KW-0732">Signal</keyword>
<keyword evidence="12" id="KW-1185">Reference proteome</keyword>
<gene>
    <name evidence="11" type="ORF">AGOR_G00175900</name>
</gene>
<evidence type="ECO:0000256" key="6">
    <source>
        <dbReference type="ARBA" id="ARBA00023157"/>
    </source>
</evidence>
<dbReference type="Proteomes" id="UP000829720">
    <property type="component" value="Unassembled WGS sequence"/>
</dbReference>
<keyword evidence="5 7" id="KW-0175">Coiled coil</keyword>
<feature type="region of interest" description="Disordered" evidence="8">
    <location>
        <begin position="776"/>
        <end position="870"/>
    </location>
</feature>
<feature type="coiled-coil region" evidence="7">
    <location>
        <begin position="636"/>
        <end position="680"/>
    </location>
</feature>
<evidence type="ECO:0000256" key="3">
    <source>
        <dbReference type="ARBA" id="ARBA00022530"/>
    </source>
</evidence>
<keyword evidence="2" id="KW-0964">Secreted</keyword>
<evidence type="ECO:0000313" key="12">
    <source>
        <dbReference type="Proteomes" id="UP000829720"/>
    </source>
</evidence>
<dbReference type="PANTHER" id="PTHR15427">
    <property type="entry name" value="EMILIN ELASTIN MICROFIBRIL INTERFACE-LOCATED PROTEIN ELASTIN MICROFIBRIL INTERFACER"/>
    <property type="match status" value="1"/>
</dbReference>
<feature type="domain" description="C1q" evidence="9">
    <location>
        <begin position="945"/>
        <end position="1096"/>
    </location>
</feature>
<feature type="compositionally biased region" description="Basic and acidic residues" evidence="8">
    <location>
        <begin position="782"/>
        <end position="791"/>
    </location>
</feature>
<dbReference type="AlphaFoldDB" id="A0A8T3CZJ4"/>
<protein>
    <recommendedName>
        <fullName evidence="13">EMILIN-2-like</fullName>
    </recommendedName>
</protein>
<keyword evidence="6" id="KW-1015">Disulfide bond</keyword>
<dbReference type="PROSITE" id="PS51041">
    <property type="entry name" value="EMI"/>
    <property type="match status" value="1"/>
</dbReference>
<dbReference type="Pfam" id="PF00386">
    <property type="entry name" value="C1q"/>
    <property type="match status" value="1"/>
</dbReference>
<evidence type="ECO:0000256" key="4">
    <source>
        <dbReference type="ARBA" id="ARBA00022729"/>
    </source>
</evidence>